<feature type="domain" description="DUF1585" evidence="1">
    <location>
        <begin position="708"/>
        <end position="781"/>
    </location>
</feature>
<accession>M5RU55</accession>
<evidence type="ECO:0000259" key="5">
    <source>
        <dbReference type="Pfam" id="PF07635"/>
    </source>
</evidence>
<dbReference type="Pfam" id="PF07631">
    <property type="entry name" value="PSD4"/>
    <property type="match status" value="1"/>
</dbReference>
<dbReference type="AlphaFoldDB" id="M5RU55"/>
<dbReference type="EMBL" id="ANOG01000036">
    <property type="protein sequence ID" value="EMI22810.1"/>
    <property type="molecule type" value="Genomic_DNA"/>
</dbReference>
<dbReference type="Pfam" id="PF07627">
    <property type="entry name" value="PSCyt3"/>
    <property type="match status" value="1"/>
</dbReference>
<dbReference type="Pfam" id="PF07635">
    <property type="entry name" value="PSCyt1"/>
    <property type="match status" value="1"/>
</dbReference>
<dbReference type="InterPro" id="IPR013036">
    <property type="entry name" value="DUF1587"/>
</dbReference>
<evidence type="ECO:0000259" key="6">
    <source>
        <dbReference type="Pfam" id="PF07637"/>
    </source>
</evidence>
<protein>
    <submittedName>
        <fullName evidence="7">Protein containing DUF1588</fullName>
    </submittedName>
</protein>
<proteinExistence type="predicted"/>
<feature type="domain" description="DUF1595" evidence="6">
    <location>
        <begin position="368"/>
        <end position="428"/>
    </location>
</feature>
<dbReference type="InterPro" id="IPR013043">
    <property type="entry name" value="DUF1595"/>
</dbReference>
<name>M5RU55_9BACT</name>
<feature type="domain" description="DUF1588" evidence="3">
    <location>
        <begin position="590"/>
        <end position="686"/>
    </location>
</feature>
<feature type="domain" description="Cytochrome C Planctomycete-type" evidence="5">
    <location>
        <begin position="13"/>
        <end position="60"/>
    </location>
</feature>
<evidence type="ECO:0000259" key="3">
    <source>
        <dbReference type="Pfam" id="PF07627"/>
    </source>
</evidence>
<reference evidence="7 8" key="1">
    <citation type="journal article" date="2013" name="Mar. Genomics">
        <title>Expression of sulfatases in Rhodopirellula baltica and the diversity of sulfatases in the genus Rhodopirellula.</title>
        <authorList>
            <person name="Wegner C.E."/>
            <person name="Richter-Heitmann T."/>
            <person name="Klindworth A."/>
            <person name="Klockow C."/>
            <person name="Richter M."/>
            <person name="Achstetter T."/>
            <person name="Glockner F.O."/>
            <person name="Harder J."/>
        </authorList>
    </citation>
    <scope>NUCLEOTIDE SEQUENCE [LARGE SCALE GENOMIC DNA]</scope>
    <source>
        <strain evidence="7 8">SM1</strain>
    </source>
</reference>
<evidence type="ECO:0000259" key="1">
    <source>
        <dbReference type="Pfam" id="PF07624"/>
    </source>
</evidence>
<feature type="domain" description="DUF1592" evidence="4">
    <location>
        <begin position="444"/>
        <end position="571"/>
    </location>
</feature>
<dbReference type="Pfam" id="PF07624">
    <property type="entry name" value="PSD2"/>
    <property type="match status" value="1"/>
</dbReference>
<gene>
    <name evidence="7" type="ORF">RMSM_00264</name>
</gene>
<dbReference type="InterPro" id="IPR011429">
    <property type="entry name" value="Cyt_c_Planctomycete-type"/>
</dbReference>
<comment type="caution">
    <text evidence="7">The sequence shown here is derived from an EMBL/GenBank/DDBJ whole genome shotgun (WGS) entry which is preliminary data.</text>
</comment>
<evidence type="ECO:0000259" key="2">
    <source>
        <dbReference type="Pfam" id="PF07626"/>
    </source>
</evidence>
<dbReference type="InterPro" id="IPR011478">
    <property type="entry name" value="DUF1585"/>
</dbReference>
<dbReference type="Pfam" id="PF07637">
    <property type="entry name" value="PSD5"/>
    <property type="match status" value="1"/>
</dbReference>
<feature type="domain" description="DUF1587" evidence="2">
    <location>
        <begin position="97"/>
        <end position="160"/>
    </location>
</feature>
<dbReference type="PATRIC" id="fig|1265738.3.peg.270"/>
<dbReference type="Pfam" id="PF07626">
    <property type="entry name" value="PSD3"/>
    <property type="match status" value="1"/>
</dbReference>
<dbReference type="InterPro" id="IPR013039">
    <property type="entry name" value="DUF1588"/>
</dbReference>
<evidence type="ECO:0000313" key="7">
    <source>
        <dbReference type="EMBL" id="EMI22810.1"/>
    </source>
</evidence>
<sequence>MPGAATEILENSCIDCHADESGEGGFDASALGADLSDPKTLATWQRVFDRVEKGEMPPEDAESLEPKVRKRFLDATSRWITSTQLFEFSKLGRVQARRLTTLQLERTLHDLLSIDIPLASLAPEDPRVDGFTNIASAQAMSHFQIESHLNIVDAALDEAFDRALEDESPHVKSLTAKQIARTNPKRRCREPEMLDGKAVVWASRLIFYGRIQSTTVPKDGWYRMTVTASAMNKPEDHGVWCTVRTGFCTSGAPLMSWVGSFEATDEPIERTFEAWVPKGQMFEIRPGDLTLKQGRFAGGQVGAGEGTPQNLAGVAFHEMKIEEIHPGGDVSSVRNHLFGSLKLSKSGNAKNSKTKRLQLDKQVTQTELREQLNRFAHRAFRRPVSKAELQPYIEILSQMLEDNGDPLEALRASYRAILCSARFMYLIEPTSTESASNISSRTPLDDFAIASRLSYFLTGSMPDAELFKLARQQKLRDPEVLISQVDRLIGGNGQRQFVADFTSQWLDLIDINFTEPDPKLYPRYDSVVENAMLAETHRYIETLLSQNASIDKLVRSDFTFLNSRLARFYGIEGIEGDELRLVKLDKGSSRGGLLSQGAILKVTANGTTTSPVLRGVWVCDRILGEPIPPPPESVPAIEPDIRGAKTIRDQLELHRNHTECASCHSKIDPPGFALESFDAAGQWRDHYVISGKGRRKGPKVDPSYQLADGRPFDGFNQFRELIANEQKMLARNFAEKLLVYGTGAPIAFADRQIVEQIVDSTSDDHYGMRSLLDAVVLSPIFLSK</sequence>
<evidence type="ECO:0000259" key="4">
    <source>
        <dbReference type="Pfam" id="PF07631"/>
    </source>
</evidence>
<keyword evidence="8" id="KW-1185">Reference proteome</keyword>
<organism evidence="7 8">
    <name type="scientific">Rhodopirellula maiorica SM1</name>
    <dbReference type="NCBI Taxonomy" id="1265738"/>
    <lineage>
        <taxon>Bacteria</taxon>
        <taxon>Pseudomonadati</taxon>
        <taxon>Planctomycetota</taxon>
        <taxon>Planctomycetia</taxon>
        <taxon>Pirellulales</taxon>
        <taxon>Pirellulaceae</taxon>
        <taxon>Novipirellula</taxon>
    </lineage>
</organism>
<dbReference type="InterPro" id="IPR013042">
    <property type="entry name" value="DUF1592"/>
</dbReference>
<evidence type="ECO:0000313" key="8">
    <source>
        <dbReference type="Proteomes" id="UP000011991"/>
    </source>
</evidence>
<dbReference type="Proteomes" id="UP000011991">
    <property type="component" value="Unassembled WGS sequence"/>
</dbReference>